<name>A0A8T0CNA7_CORYI</name>
<accession>A0A8T0CNA7</accession>
<comment type="caution">
    <text evidence="1">The sequence shown here is derived from an EMBL/GenBank/DDBJ whole genome shotgun (WGS) entry which is preliminary data.</text>
</comment>
<evidence type="ECO:0000313" key="1">
    <source>
        <dbReference type="EMBL" id="KAF7849148.1"/>
    </source>
</evidence>
<proteinExistence type="predicted"/>
<dbReference type="Gramene" id="rna-gnl|WGS:JABURB|Cocit.L1192.1">
    <property type="protein sequence ID" value="cds-KAF7849148.1"/>
    <property type="gene ID" value="gene-BT93_L1192"/>
</dbReference>
<protein>
    <submittedName>
        <fullName evidence="1">Uncharacterized protein</fullName>
    </submittedName>
</protein>
<dbReference type="Proteomes" id="UP000806378">
    <property type="component" value="Unassembled WGS sequence"/>
</dbReference>
<gene>
    <name evidence="1" type="ORF">BT93_L1192</name>
</gene>
<organism evidence="1 2">
    <name type="scientific">Corymbia citriodora subsp. variegata</name>
    <dbReference type="NCBI Taxonomy" id="360336"/>
    <lineage>
        <taxon>Eukaryota</taxon>
        <taxon>Viridiplantae</taxon>
        <taxon>Streptophyta</taxon>
        <taxon>Embryophyta</taxon>
        <taxon>Tracheophyta</taxon>
        <taxon>Spermatophyta</taxon>
        <taxon>Magnoliopsida</taxon>
        <taxon>eudicotyledons</taxon>
        <taxon>Gunneridae</taxon>
        <taxon>Pentapetalae</taxon>
        <taxon>rosids</taxon>
        <taxon>malvids</taxon>
        <taxon>Myrtales</taxon>
        <taxon>Myrtaceae</taxon>
        <taxon>Myrtoideae</taxon>
        <taxon>Eucalypteae</taxon>
        <taxon>Corymbia</taxon>
    </lineage>
</organism>
<dbReference type="EMBL" id="MU089854">
    <property type="protein sequence ID" value="KAF7849148.1"/>
    <property type="molecule type" value="Genomic_DNA"/>
</dbReference>
<reference evidence="1" key="1">
    <citation type="submission" date="2020-05" db="EMBL/GenBank/DDBJ databases">
        <title>WGS assembly of Corymbia citriodora subspecies variegata.</title>
        <authorList>
            <person name="Barry K."/>
            <person name="Hundley H."/>
            <person name="Shu S."/>
            <person name="Jenkins J."/>
            <person name="Grimwood J."/>
            <person name="Baten A."/>
        </authorList>
    </citation>
    <scope>NUCLEOTIDE SEQUENCE</scope>
    <source>
        <strain evidence="1">CV2-018</strain>
    </source>
</reference>
<dbReference type="AlphaFoldDB" id="A0A8T0CNA7"/>
<keyword evidence="2" id="KW-1185">Reference proteome</keyword>
<sequence>MGICLKNSCPLNLFKSKEPIYHCVSRKRHFVQRHGTIMSCITRTFKEALGEFCGGFA</sequence>
<evidence type="ECO:0000313" key="2">
    <source>
        <dbReference type="Proteomes" id="UP000806378"/>
    </source>
</evidence>